<evidence type="ECO:0000259" key="6">
    <source>
        <dbReference type="PROSITE" id="PS51471"/>
    </source>
</evidence>
<keyword evidence="7" id="KW-1185">Reference proteome</keyword>
<dbReference type="InterPro" id="IPR027443">
    <property type="entry name" value="IPNS-like_sf"/>
</dbReference>
<dbReference type="PROSITE" id="PS51471">
    <property type="entry name" value="FE2OG_OXY"/>
    <property type="match status" value="1"/>
</dbReference>
<evidence type="ECO:0000256" key="5">
    <source>
        <dbReference type="RuleBase" id="RU003682"/>
    </source>
</evidence>
<dbReference type="GeneID" id="109708324"/>
<dbReference type="Pfam" id="PF03171">
    <property type="entry name" value="2OG-FeII_Oxy"/>
    <property type="match status" value="1"/>
</dbReference>
<dbReference type="Proteomes" id="UP000515123">
    <property type="component" value="Linkage group 3"/>
</dbReference>
<evidence type="ECO:0000256" key="1">
    <source>
        <dbReference type="ARBA" id="ARBA00008056"/>
    </source>
</evidence>
<dbReference type="AlphaFoldDB" id="A0A6P5EWL6"/>
<keyword evidence="2 5" id="KW-0479">Metal-binding</keyword>
<dbReference type="PANTHER" id="PTHR10209:SF428">
    <property type="entry name" value="OS04G0182200 PROTEIN"/>
    <property type="match status" value="1"/>
</dbReference>
<evidence type="ECO:0000256" key="3">
    <source>
        <dbReference type="ARBA" id="ARBA00023002"/>
    </source>
</evidence>
<reference evidence="8" key="2">
    <citation type="submission" date="2025-08" db="UniProtKB">
        <authorList>
            <consortium name="RefSeq"/>
        </authorList>
    </citation>
    <scope>IDENTIFICATION</scope>
    <source>
        <tissue evidence="8">Leaf</tissue>
    </source>
</reference>
<dbReference type="RefSeq" id="XP_020085623.1">
    <property type="nucleotide sequence ID" value="XM_020230034.1"/>
</dbReference>
<accession>A0A6P5EWL6</accession>
<dbReference type="InterPro" id="IPR044861">
    <property type="entry name" value="IPNS-like_FE2OG_OXY"/>
</dbReference>
<sequence>MSSAPASYDRLADLRALDATKSGVRGLVAGGVAAVPRVFLLPPGDRIPTPSPREPQTQPLATVPVVDLSRSGARGEAVEALRRASAEWGFFQVVGHGVPQTATASVLKAVAAFHEEEEGGGEDGRDAKARLYSREPRQAVKYHCNFDLYQSRVANWRDTLYCRMAPDPPSPDDLPASCRDELFEYANHVMTLGNTLFELLSEALGLSPTYLADIECNKGQILLCHYYPPCPEPELAIGTSQHSDSGFLTVLLQDHIGGLQILHDGEWVDVVPIPGALVVNIGDLLQLITNDKFKSVEHRVLAKNAGPRVSVACFFSTHFQPSSTKMYGPIKELLSQDNPPLYRETLVRDYMAYYYSKGLDGKTAISHFRL</sequence>
<dbReference type="PANTHER" id="PTHR10209">
    <property type="entry name" value="OXIDOREDUCTASE, 2OG-FE II OXYGENASE FAMILY PROTEIN"/>
    <property type="match status" value="1"/>
</dbReference>
<comment type="similarity">
    <text evidence="1 5">Belongs to the iron/ascorbate-dependent oxidoreductase family.</text>
</comment>
<proteinExistence type="inferred from homology"/>
<feature type="domain" description="Fe2OG dioxygenase" evidence="6">
    <location>
        <begin position="218"/>
        <end position="318"/>
    </location>
</feature>
<name>A0A6P5EWL6_ANACO</name>
<evidence type="ECO:0000313" key="8">
    <source>
        <dbReference type="RefSeq" id="XP_020085623.1"/>
    </source>
</evidence>
<keyword evidence="3 5" id="KW-0560">Oxidoreductase</keyword>
<dbReference type="GO" id="GO:0051213">
    <property type="term" value="F:dioxygenase activity"/>
    <property type="evidence" value="ECO:0007669"/>
    <property type="project" value="UniProtKB-ARBA"/>
</dbReference>
<dbReference type="Pfam" id="PF14226">
    <property type="entry name" value="DIOX_N"/>
    <property type="match status" value="1"/>
</dbReference>
<protein>
    <submittedName>
        <fullName evidence="8">1-aminocyclopropane-1-carboxylate oxidase homolog 1-like</fullName>
    </submittedName>
</protein>
<evidence type="ECO:0000313" key="7">
    <source>
        <dbReference type="Proteomes" id="UP000515123"/>
    </source>
</evidence>
<keyword evidence="4 5" id="KW-0408">Iron</keyword>
<dbReference type="InterPro" id="IPR005123">
    <property type="entry name" value="Oxoglu/Fe-dep_dioxygenase_dom"/>
</dbReference>
<dbReference type="OrthoDB" id="288590at2759"/>
<organism evidence="7 8">
    <name type="scientific">Ananas comosus</name>
    <name type="common">Pineapple</name>
    <name type="synonym">Ananas ananas</name>
    <dbReference type="NCBI Taxonomy" id="4615"/>
    <lineage>
        <taxon>Eukaryota</taxon>
        <taxon>Viridiplantae</taxon>
        <taxon>Streptophyta</taxon>
        <taxon>Embryophyta</taxon>
        <taxon>Tracheophyta</taxon>
        <taxon>Spermatophyta</taxon>
        <taxon>Magnoliopsida</taxon>
        <taxon>Liliopsida</taxon>
        <taxon>Poales</taxon>
        <taxon>Bromeliaceae</taxon>
        <taxon>Bromelioideae</taxon>
        <taxon>Ananas</taxon>
    </lineage>
</organism>
<dbReference type="SUPFAM" id="SSF51197">
    <property type="entry name" value="Clavaminate synthase-like"/>
    <property type="match status" value="1"/>
</dbReference>
<dbReference type="GO" id="GO:0046872">
    <property type="term" value="F:metal ion binding"/>
    <property type="evidence" value="ECO:0007669"/>
    <property type="project" value="UniProtKB-KW"/>
</dbReference>
<evidence type="ECO:0000256" key="4">
    <source>
        <dbReference type="ARBA" id="ARBA00023004"/>
    </source>
</evidence>
<dbReference type="InterPro" id="IPR026992">
    <property type="entry name" value="DIOX_N"/>
</dbReference>
<dbReference type="FunFam" id="2.60.120.330:FF:000005">
    <property type="entry name" value="1-aminocyclopropane-1-carboxylate oxidase homolog 1"/>
    <property type="match status" value="1"/>
</dbReference>
<dbReference type="Gene3D" id="2.60.120.330">
    <property type="entry name" value="B-lactam Antibiotic, Isopenicillin N Synthase, Chain"/>
    <property type="match status" value="1"/>
</dbReference>
<gene>
    <name evidence="8" type="primary">LOC109708324</name>
</gene>
<evidence type="ECO:0000256" key="2">
    <source>
        <dbReference type="ARBA" id="ARBA00022723"/>
    </source>
</evidence>
<reference evidence="7" key="1">
    <citation type="journal article" date="2015" name="Nat. Genet.">
        <title>The pineapple genome and the evolution of CAM photosynthesis.</title>
        <authorList>
            <person name="Ming R."/>
            <person name="VanBuren R."/>
            <person name="Wai C.M."/>
            <person name="Tang H."/>
            <person name="Schatz M.C."/>
            <person name="Bowers J.E."/>
            <person name="Lyons E."/>
            <person name="Wang M.L."/>
            <person name="Chen J."/>
            <person name="Biggers E."/>
            <person name="Zhang J."/>
            <person name="Huang L."/>
            <person name="Zhang L."/>
            <person name="Miao W."/>
            <person name="Zhang J."/>
            <person name="Ye Z."/>
            <person name="Miao C."/>
            <person name="Lin Z."/>
            <person name="Wang H."/>
            <person name="Zhou H."/>
            <person name="Yim W.C."/>
            <person name="Priest H.D."/>
            <person name="Zheng C."/>
            <person name="Woodhouse M."/>
            <person name="Edger P.P."/>
            <person name="Guyot R."/>
            <person name="Guo H.B."/>
            <person name="Guo H."/>
            <person name="Zheng G."/>
            <person name="Singh R."/>
            <person name="Sharma A."/>
            <person name="Min X."/>
            <person name="Zheng Y."/>
            <person name="Lee H."/>
            <person name="Gurtowski J."/>
            <person name="Sedlazeck F.J."/>
            <person name="Harkess A."/>
            <person name="McKain M.R."/>
            <person name="Liao Z."/>
            <person name="Fang J."/>
            <person name="Liu J."/>
            <person name="Zhang X."/>
            <person name="Zhang Q."/>
            <person name="Hu W."/>
            <person name="Qin Y."/>
            <person name="Wang K."/>
            <person name="Chen L.Y."/>
            <person name="Shirley N."/>
            <person name="Lin Y.R."/>
            <person name="Liu L.Y."/>
            <person name="Hernandez A.G."/>
            <person name="Wright C.L."/>
            <person name="Bulone V."/>
            <person name="Tuskan G.A."/>
            <person name="Heath K."/>
            <person name="Zee F."/>
            <person name="Moore P.H."/>
            <person name="Sunkar R."/>
            <person name="Leebens-Mack J.H."/>
            <person name="Mockler T."/>
            <person name="Bennetzen J.L."/>
            <person name="Freeling M."/>
            <person name="Sankoff D."/>
            <person name="Paterson A.H."/>
            <person name="Zhu X."/>
            <person name="Yang X."/>
            <person name="Smith J.A."/>
            <person name="Cushman J.C."/>
            <person name="Paull R.E."/>
            <person name="Yu Q."/>
        </authorList>
    </citation>
    <scope>NUCLEOTIDE SEQUENCE [LARGE SCALE GENOMIC DNA]</scope>
    <source>
        <strain evidence="7">cv. F153</strain>
    </source>
</reference>